<dbReference type="PANTHER" id="PTHR28251:SF1">
    <property type="entry name" value="V-TYPE ATPASE ASSEMBLY FACTOR PKR1"/>
    <property type="match status" value="1"/>
</dbReference>
<dbReference type="Pfam" id="PF08636">
    <property type="entry name" value="Pkr1"/>
    <property type="match status" value="1"/>
</dbReference>
<dbReference type="SMR" id="A2FL93"/>
<dbReference type="PANTHER" id="PTHR28251">
    <property type="entry name" value="V-TYPE ATPASE ASSEMBLY FACTOR PKR1"/>
    <property type="match status" value="1"/>
</dbReference>
<dbReference type="GO" id="GO:0005789">
    <property type="term" value="C:endoplasmic reticulum membrane"/>
    <property type="evidence" value="ECO:0000318"/>
    <property type="project" value="GO_Central"/>
</dbReference>
<dbReference type="InterPro" id="IPR013945">
    <property type="entry name" value="Pkr1"/>
</dbReference>
<evidence type="ECO:0000313" key="3">
    <source>
        <dbReference type="EMBL" id="EAX94309.1"/>
    </source>
</evidence>
<dbReference type="KEGG" id="tva:4752040"/>
<dbReference type="EMBL" id="DS113864">
    <property type="protein sequence ID" value="EAX94309.1"/>
    <property type="molecule type" value="Genomic_DNA"/>
</dbReference>
<accession>A2FL93</accession>
<reference evidence="3" key="1">
    <citation type="submission" date="2006-10" db="EMBL/GenBank/DDBJ databases">
        <authorList>
            <person name="Amadeo P."/>
            <person name="Zhao Q."/>
            <person name="Wortman J."/>
            <person name="Fraser-Liggett C."/>
            <person name="Carlton J."/>
        </authorList>
    </citation>
    <scope>NUCLEOTIDE SEQUENCE</scope>
    <source>
        <strain evidence="3">G3</strain>
    </source>
</reference>
<keyword evidence="2" id="KW-1133">Transmembrane helix</keyword>
<sequence length="117" mass="13894">MTEQEKPQTQTQTQTPYSQMSWIEKLLTPGIGDGIIMALRFCFFLLMVFLLITVFLTYNIHFVIMSILSLCLFLSFEYLIANLKKYDLLNPEESKEKKEQEEKEKEEKKDENKEKQD</sequence>
<reference evidence="3" key="2">
    <citation type="journal article" date="2007" name="Science">
        <title>Draft genome sequence of the sexually transmitted pathogen Trichomonas vaginalis.</title>
        <authorList>
            <person name="Carlton J.M."/>
            <person name="Hirt R.P."/>
            <person name="Silva J.C."/>
            <person name="Delcher A.L."/>
            <person name="Schatz M."/>
            <person name="Zhao Q."/>
            <person name="Wortman J.R."/>
            <person name="Bidwell S.L."/>
            <person name="Alsmark U.C.M."/>
            <person name="Besteiro S."/>
            <person name="Sicheritz-Ponten T."/>
            <person name="Noel C.J."/>
            <person name="Dacks J.B."/>
            <person name="Foster P.G."/>
            <person name="Simillion C."/>
            <person name="Van de Peer Y."/>
            <person name="Miranda-Saavedra D."/>
            <person name="Barton G.J."/>
            <person name="Westrop G.D."/>
            <person name="Mueller S."/>
            <person name="Dessi D."/>
            <person name="Fiori P.L."/>
            <person name="Ren Q."/>
            <person name="Paulsen I."/>
            <person name="Zhang H."/>
            <person name="Bastida-Corcuera F.D."/>
            <person name="Simoes-Barbosa A."/>
            <person name="Brown M.T."/>
            <person name="Hayes R.D."/>
            <person name="Mukherjee M."/>
            <person name="Okumura C.Y."/>
            <person name="Schneider R."/>
            <person name="Smith A.J."/>
            <person name="Vanacova S."/>
            <person name="Villalvazo M."/>
            <person name="Haas B.J."/>
            <person name="Pertea M."/>
            <person name="Feldblyum T.V."/>
            <person name="Utterback T.R."/>
            <person name="Shu C.L."/>
            <person name="Osoegawa K."/>
            <person name="de Jong P.J."/>
            <person name="Hrdy I."/>
            <person name="Horvathova L."/>
            <person name="Zubacova Z."/>
            <person name="Dolezal P."/>
            <person name="Malik S.B."/>
            <person name="Logsdon J.M. Jr."/>
            <person name="Henze K."/>
            <person name="Gupta A."/>
            <person name="Wang C.C."/>
            <person name="Dunne R.L."/>
            <person name="Upcroft J.A."/>
            <person name="Upcroft P."/>
            <person name="White O."/>
            <person name="Salzberg S.L."/>
            <person name="Tang P."/>
            <person name="Chiu C.-H."/>
            <person name="Lee Y.-S."/>
            <person name="Embley T.M."/>
            <person name="Coombs G.H."/>
            <person name="Mottram J.C."/>
            <person name="Tachezy J."/>
            <person name="Fraser-Liggett C.M."/>
            <person name="Johnson P.J."/>
        </authorList>
    </citation>
    <scope>NUCLEOTIDE SEQUENCE [LARGE SCALE GENOMIC DNA]</scope>
    <source>
        <strain evidence="3">G3</strain>
    </source>
</reference>
<feature type="transmembrane region" description="Helical" evidence="2">
    <location>
        <begin position="62"/>
        <end position="81"/>
    </location>
</feature>
<gene>
    <name evidence="3" type="ORF">TVAG_466670</name>
</gene>
<keyword evidence="2" id="KW-0472">Membrane</keyword>
<evidence type="ECO:0000256" key="1">
    <source>
        <dbReference type="SAM" id="MobiDB-lite"/>
    </source>
</evidence>
<dbReference type="GO" id="GO:0070072">
    <property type="term" value="P:vacuolar proton-transporting V-type ATPase complex assembly"/>
    <property type="evidence" value="ECO:0000318"/>
    <property type="project" value="GO_Central"/>
</dbReference>
<feature type="transmembrane region" description="Helical" evidence="2">
    <location>
        <begin position="35"/>
        <end position="56"/>
    </location>
</feature>
<proteinExistence type="predicted"/>
<evidence type="ECO:0000313" key="4">
    <source>
        <dbReference type="Proteomes" id="UP000001542"/>
    </source>
</evidence>
<evidence type="ECO:0000256" key="2">
    <source>
        <dbReference type="SAM" id="Phobius"/>
    </source>
</evidence>
<dbReference type="VEuPathDB" id="TrichDB:TVAG_466670"/>
<organism evidence="3 4">
    <name type="scientific">Trichomonas vaginalis (strain ATCC PRA-98 / G3)</name>
    <dbReference type="NCBI Taxonomy" id="412133"/>
    <lineage>
        <taxon>Eukaryota</taxon>
        <taxon>Metamonada</taxon>
        <taxon>Parabasalia</taxon>
        <taxon>Trichomonadida</taxon>
        <taxon>Trichomonadidae</taxon>
        <taxon>Trichomonas</taxon>
    </lineage>
</organism>
<name>A2FL93_TRIV3</name>
<dbReference type="Proteomes" id="UP000001542">
    <property type="component" value="Unassembled WGS sequence"/>
</dbReference>
<dbReference type="InParanoid" id="A2FL93"/>
<keyword evidence="2" id="KW-0812">Transmembrane</keyword>
<keyword evidence="4" id="KW-1185">Reference proteome</keyword>
<dbReference type="OrthoDB" id="9626941at2759"/>
<dbReference type="VEuPathDB" id="TrichDB:TVAGG3_0384380"/>
<feature type="region of interest" description="Disordered" evidence="1">
    <location>
        <begin position="92"/>
        <end position="117"/>
    </location>
</feature>
<protein>
    <submittedName>
        <fullName evidence="3">Uncharacterized protein</fullName>
    </submittedName>
</protein>
<dbReference type="RefSeq" id="XP_001307239.1">
    <property type="nucleotide sequence ID" value="XM_001307238.1"/>
</dbReference>
<dbReference type="AlphaFoldDB" id="A2FL93"/>